<sequence length="104" mass="12397">MVEDIHDNEIAPYDESLGNLLASTRIEEPLYIRKDTFRPSIFFGKAIPIVHRPGLYLHLLIIKRFTQFLRINLHTLLFLPHPIYLYHLLYTSVIESNFQDIIWF</sequence>
<organism evidence="1 2">
    <name type="scientific">Oopsacas minuta</name>
    <dbReference type="NCBI Taxonomy" id="111878"/>
    <lineage>
        <taxon>Eukaryota</taxon>
        <taxon>Metazoa</taxon>
        <taxon>Porifera</taxon>
        <taxon>Hexactinellida</taxon>
        <taxon>Hexasterophora</taxon>
        <taxon>Lyssacinosida</taxon>
        <taxon>Leucopsacidae</taxon>
        <taxon>Oopsacas</taxon>
    </lineage>
</organism>
<accession>A0AAV7KDJ6</accession>
<reference evidence="1 2" key="1">
    <citation type="journal article" date="2023" name="BMC Biol.">
        <title>The compact genome of the sponge Oopsacas minuta (Hexactinellida) is lacking key metazoan core genes.</title>
        <authorList>
            <person name="Santini S."/>
            <person name="Schenkelaars Q."/>
            <person name="Jourda C."/>
            <person name="Duchesne M."/>
            <person name="Belahbib H."/>
            <person name="Rocher C."/>
            <person name="Selva M."/>
            <person name="Riesgo A."/>
            <person name="Vervoort M."/>
            <person name="Leys S.P."/>
            <person name="Kodjabachian L."/>
            <person name="Le Bivic A."/>
            <person name="Borchiellini C."/>
            <person name="Claverie J.M."/>
            <person name="Renard E."/>
        </authorList>
    </citation>
    <scope>NUCLEOTIDE SEQUENCE [LARGE SCALE GENOMIC DNA]</scope>
    <source>
        <strain evidence="1">SPO-2</strain>
    </source>
</reference>
<keyword evidence="2" id="KW-1185">Reference proteome</keyword>
<dbReference type="AlphaFoldDB" id="A0AAV7KDJ6"/>
<evidence type="ECO:0000313" key="2">
    <source>
        <dbReference type="Proteomes" id="UP001165289"/>
    </source>
</evidence>
<protein>
    <submittedName>
        <fullName evidence="1">Uncharacterized protein</fullName>
    </submittedName>
</protein>
<gene>
    <name evidence="1" type="ORF">LOD99_10862</name>
</gene>
<dbReference type="Proteomes" id="UP001165289">
    <property type="component" value="Unassembled WGS sequence"/>
</dbReference>
<name>A0AAV7KDJ6_9METZ</name>
<evidence type="ECO:0000313" key="1">
    <source>
        <dbReference type="EMBL" id="KAI6658943.1"/>
    </source>
</evidence>
<comment type="caution">
    <text evidence="1">The sequence shown here is derived from an EMBL/GenBank/DDBJ whole genome shotgun (WGS) entry which is preliminary data.</text>
</comment>
<proteinExistence type="predicted"/>
<dbReference type="EMBL" id="JAKMXF010000068">
    <property type="protein sequence ID" value="KAI6658943.1"/>
    <property type="molecule type" value="Genomic_DNA"/>
</dbReference>